<dbReference type="AlphaFoldDB" id="A0A2A2M502"/>
<evidence type="ECO:0000313" key="2">
    <source>
        <dbReference type="Proteomes" id="UP000218231"/>
    </source>
</evidence>
<proteinExistence type="predicted"/>
<organism evidence="1 2">
    <name type="scientific">Diploscapter pachys</name>
    <dbReference type="NCBI Taxonomy" id="2018661"/>
    <lineage>
        <taxon>Eukaryota</taxon>
        <taxon>Metazoa</taxon>
        <taxon>Ecdysozoa</taxon>
        <taxon>Nematoda</taxon>
        <taxon>Chromadorea</taxon>
        <taxon>Rhabditida</taxon>
        <taxon>Rhabditina</taxon>
        <taxon>Rhabditomorpha</taxon>
        <taxon>Rhabditoidea</taxon>
        <taxon>Rhabditidae</taxon>
        <taxon>Diploscapter</taxon>
    </lineage>
</organism>
<dbReference type="Proteomes" id="UP000218231">
    <property type="component" value="Unassembled WGS sequence"/>
</dbReference>
<comment type="caution">
    <text evidence="1">The sequence shown here is derived from an EMBL/GenBank/DDBJ whole genome shotgun (WGS) entry which is preliminary data.</text>
</comment>
<sequence length="142" mass="14695">MCRAVTHAGSALADAGLAGGVAGVAGSLHLRFRRDAGLGLGGRFFGSDARGFGRGLLLGDRLFAGGLLFGARLGARSFLGFSGGDTLGEDRFVDLRTVAQLLECGLLGLGGQRGALLERLGKTSHSPKRCVWNRLAVRRASV</sequence>
<keyword evidence="2" id="KW-1185">Reference proteome</keyword>
<accession>A0A2A2M502</accession>
<reference evidence="1 2" key="1">
    <citation type="journal article" date="2017" name="Curr. Biol.">
        <title>Genome architecture and evolution of a unichromosomal asexual nematode.</title>
        <authorList>
            <person name="Fradin H."/>
            <person name="Zegar C."/>
            <person name="Gutwein M."/>
            <person name="Lucas J."/>
            <person name="Kovtun M."/>
            <person name="Corcoran D."/>
            <person name="Baugh L.R."/>
            <person name="Kiontke K."/>
            <person name="Gunsalus K."/>
            <person name="Fitch D.H."/>
            <person name="Piano F."/>
        </authorList>
    </citation>
    <scope>NUCLEOTIDE SEQUENCE [LARGE SCALE GENOMIC DNA]</scope>
    <source>
        <strain evidence="1">PF1309</strain>
    </source>
</reference>
<dbReference type="EMBL" id="LIAE01005488">
    <property type="protein sequence ID" value="PAV93307.1"/>
    <property type="molecule type" value="Genomic_DNA"/>
</dbReference>
<gene>
    <name evidence="1" type="ORF">WR25_23914</name>
</gene>
<evidence type="ECO:0000313" key="1">
    <source>
        <dbReference type="EMBL" id="PAV93307.1"/>
    </source>
</evidence>
<name>A0A2A2M502_9BILA</name>
<protein>
    <submittedName>
        <fullName evidence="1">Uncharacterized protein</fullName>
    </submittedName>
</protein>